<dbReference type="GO" id="GO:0050897">
    <property type="term" value="F:cobalt ion binding"/>
    <property type="evidence" value="ECO:0007669"/>
    <property type="project" value="TreeGrafter"/>
</dbReference>
<dbReference type="InterPro" id="IPR002523">
    <property type="entry name" value="MgTranspt_CorA/ZnTranspt_ZntB"/>
</dbReference>
<dbReference type="AlphaFoldDB" id="A0A3S3BRI2"/>
<dbReference type="GO" id="GO:0005886">
    <property type="term" value="C:plasma membrane"/>
    <property type="evidence" value="ECO:0007669"/>
    <property type="project" value="UniProtKB-SubCell"/>
</dbReference>
<dbReference type="SUPFAM" id="SSF144083">
    <property type="entry name" value="Magnesium transport protein CorA, transmembrane region"/>
    <property type="match status" value="1"/>
</dbReference>
<sequence length="354" mass="39089">MIEVVSETAQQDGDRVDRRDRDAQVRCAHRSRLYRGGVLTASDLPLIELSEHRGEPDALIWVDLLAPTSADLLALAPLVGGEVALHPLAIENAAAGSQRPRLVRYRDHSLLHARAVRVDPRTGTLVPTRVAAFILDRVLITIRSDDGFPLGPLLAEWDDIGALTERGVGFLVHSLLDQLVDGYFEVLDDLDERIQSLEDELLEGTGPTRAIQLQSFALRKDVVQLSRVVLPMNEALSALLRPGVHAAYAEIVPYYQDVYDHALRATERIDGLRDTIESILSTSLAMQGNSLNEIMKKLTAWAAIIAIPTGVTGYFGQNIPYPGYAEPWGFWLSAVMLVGLASGLWMSFKRRGWL</sequence>
<dbReference type="GO" id="GO:0015095">
    <property type="term" value="F:magnesium ion transmembrane transporter activity"/>
    <property type="evidence" value="ECO:0007669"/>
    <property type="project" value="TreeGrafter"/>
</dbReference>
<dbReference type="PANTHER" id="PTHR46494">
    <property type="entry name" value="CORA FAMILY METAL ION TRANSPORTER (EUROFUNG)"/>
    <property type="match status" value="1"/>
</dbReference>
<evidence type="ECO:0000256" key="1">
    <source>
        <dbReference type="ARBA" id="ARBA00004651"/>
    </source>
</evidence>
<evidence type="ECO:0000256" key="3">
    <source>
        <dbReference type="ARBA" id="ARBA00022448"/>
    </source>
</evidence>
<evidence type="ECO:0000256" key="7">
    <source>
        <dbReference type="ARBA" id="ARBA00023136"/>
    </source>
</evidence>
<dbReference type="InterPro" id="IPR045861">
    <property type="entry name" value="CorA_cytoplasmic_dom"/>
</dbReference>
<keyword evidence="5 9" id="KW-0812">Transmembrane</keyword>
<comment type="subcellular location">
    <subcellularLocation>
        <location evidence="1">Cell membrane</location>
        <topology evidence="1">Multi-pass membrane protein</topology>
    </subcellularLocation>
</comment>
<accession>A0A3S3BRI2</accession>
<dbReference type="PANTHER" id="PTHR46494:SF1">
    <property type="entry name" value="CORA FAMILY METAL ION TRANSPORTER (EUROFUNG)"/>
    <property type="match status" value="1"/>
</dbReference>
<reference evidence="10 11" key="1">
    <citation type="submission" date="2018-11" db="EMBL/GenBank/DDBJ databases">
        <title>Rhodococcus spongicola sp. nov. and Rhodococcus xishaensis sp. nov. from marine sponges.</title>
        <authorList>
            <person name="Li L."/>
            <person name="Lin H.W."/>
        </authorList>
    </citation>
    <scope>NUCLEOTIDE SEQUENCE [LARGE SCALE GENOMIC DNA]</scope>
    <source>
        <strain evidence="10 11">CCTCC AB2014297</strain>
    </source>
</reference>
<evidence type="ECO:0000256" key="8">
    <source>
        <dbReference type="SAM" id="MobiDB-lite"/>
    </source>
</evidence>
<keyword evidence="11" id="KW-1185">Reference proteome</keyword>
<feature type="transmembrane region" description="Helical" evidence="9">
    <location>
        <begin position="298"/>
        <end position="316"/>
    </location>
</feature>
<organism evidence="10 11">
    <name type="scientific">Prescottella agglutinans</name>
    <dbReference type="NCBI Taxonomy" id="1644129"/>
    <lineage>
        <taxon>Bacteria</taxon>
        <taxon>Bacillati</taxon>
        <taxon>Actinomycetota</taxon>
        <taxon>Actinomycetes</taxon>
        <taxon>Mycobacteriales</taxon>
        <taxon>Nocardiaceae</taxon>
        <taxon>Prescottella</taxon>
    </lineage>
</organism>
<evidence type="ECO:0000256" key="4">
    <source>
        <dbReference type="ARBA" id="ARBA00022475"/>
    </source>
</evidence>
<dbReference type="InterPro" id="IPR045863">
    <property type="entry name" value="CorA_TM1_TM2"/>
</dbReference>
<evidence type="ECO:0000313" key="11">
    <source>
        <dbReference type="Proteomes" id="UP000286208"/>
    </source>
</evidence>
<dbReference type="EMBL" id="RKLP01000012">
    <property type="protein sequence ID" value="RVW07506.1"/>
    <property type="molecule type" value="Genomic_DNA"/>
</dbReference>
<evidence type="ECO:0000313" key="10">
    <source>
        <dbReference type="EMBL" id="RVW07506.1"/>
    </source>
</evidence>
<name>A0A3S3BRI2_9NOCA</name>
<dbReference type="SUPFAM" id="SSF143865">
    <property type="entry name" value="CorA soluble domain-like"/>
    <property type="match status" value="1"/>
</dbReference>
<dbReference type="Gene3D" id="3.30.460.20">
    <property type="entry name" value="CorA soluble domain-like"/>
    <property type="match status" value="1"/>
</dbReference>
<gene>
    <name evidence="10" type="ORF">EGT67_21270</name>
</gene>
<evidence type="ECO:0000256" key="6">
    <source>
        <dbReference type="ARBA" id="ARBA00022989"/>
    </source>
</evidence>
<dbReference type="GO" id="GO:0000287">
    <property type="term" value="F:magnesium ion binding"/>
    <property type="evidence" value="ECO:0007669"/>
    <property type="project" value="TreeGrafter"/>
</dbReference>
<keyword evidence="6 9" id="KW-1133">Transmembrane helix</keyword>
<dbReference type="Pfam" id="PF01544">
    <property type="entry name" value="CorA"/>
    <property type="match status" value="1"/>
</dbReference>
<keyword evidence="7 9" id="KW-0472">Membrane</keyword>
<protein>
    <submittedName>
        <fullName evidence="10">Magnesium transporter</fullName>
    </submittedName>
</protein>
<keyword evidence="4" id="KW-1003">Cell membrane</keyword>
<dbReference type="OrthoDB" id="9803416at2"/>
<feature type="region of interest" description="Disordered" evidence="8">
    <location>
        <begin position="1"/>
        <end position="20"/>
    </location>
</feature>
<comment type="similarity">
    <text evidence="2">Belongs to the CorA metal ion transporter (MIT) (TC 1.A.35) family.</text>
</comment>
<comment type="caution">
    <text evidence="10">The sequence shown here is derived from an EMBL/GenBank/DDBJ whole genome shotgun (WGS) entry which is preliminary data.</text>
</comment>
<keyword evidence="3" id="KW-0813">Transport</keyword>
<dbReference type="Proteomes" id="UP000286208">
    <property type="component" value="Unassembled WGS sequence"/>
</dbReference>
<evidence type="ECO:0000256" key="2">
    <source>
        <dbReference type="ARBA" id="ARBA00009765"/>
    </source>
</evidence>
<proteinExistence type="inferred from homology"/>
<dbReference type="CDD" id="cd12822">
    <property type="entry name" value="TmCorA-like"/>
    <property type="match status" value="1"/>
</dbReference>
<dbReference type="Gene3D" id="1.20.58.340">
    <property type="entry name" value="Magnesium transport protein CorA, transmembrane region"/>
    <property type="match status" value="2"/>
</dbReference>
<feature type="transmembrane region" description="Helical" evidence="9">
    <location>
        <begin position="328"/>
        <end position="348"/>
    </location>
</feature>
<evidence type="ECO:0000256" key="9">
    <source>
        <dbReference type="SAM" id="Phobius"/>
    </source>
</evidence>
<dbReference type="GO" id="GO:0015087">
    <property type="term" value="F:cobalt ion transmembrane transporter activity"/>
    <property type="evidence" value="ECO:0007669"/>
    <property type="project" value="TreeGrafter"/>
</dbReference>
<evidence type="ECO:0000256" key="5">
    <source>
        <dbReference type="ARBA" id="ARBA00022692"/>
    </source>
</evidence>